<feature type="domain" description="Mycothiol-dependent maleylpyruvate isomerase metal-binding" evidence="2">
    <location>
        <begin position="50"/>
        <end position="188"/>
    </location>
</feature>
<proteinExistence type="predicted"/>
<dbReference type="OrthoDB" id="154293at2"/>
<evidence type="ECO:0000259" key="1">
    <source>
        <dbReference type="Pfam" id="PF07398"/>
    </source>
</evidence>
<dbReference type="InterPro" id="IPR034660">
    <property type="entry name" value="DinB/YfiT-like"/>
</dbReference>
<reference evidence="3 4" key="1">
    <citation type="submission" date="2017-10" db="EMBL/GenBank/DDBJ databases">
        <title>The new phylogeny of genus Mycobacterium.</title>
        <authorList>
            <person name="Tortoli E."/>
            <person name="Trovato A."/>
            <person name="Cirillo D.M."/>
        </authorList>
    </citation>
    <scope>NUCLEOTIDE SEQUENCE [LARGE SCALE GENOMIC DNA]</scope>
    <source>
        <strain evidence="3 4">CCUG37673</strain>
    </source>
</reference>
<dbReference type="NCBIfam" id="TIGR03083">
    <property type="entry name" value="maleylpyruvate isomerase family mycothiol-dependent enzyme"/>
    <property type="match status" value="1"/>
</dbReference>
<keyword evidence="4" id="KW-1185">Reference proteome</keyword>
<comment type="caution">
    <text evidence="3">The sequence shown here is derived from an EMBL/GenBank/DDBJ whole genome shotgun (WGS) entry which is preliminary data.</text>
</comment>
<evidence type="ECO:0008006" key="5">
    <source>
        <dbReference type="Google" id="ProtNLM"/>
    </source>
</evidence>
<accession>A0A2A7N9W7</accession>
<organism evidence="3 4">
    <name type="scientific">Mycolicibacterium agri</name>
    <name type="common">Mycobacterium agri</name>
    <dbReference type="NCBI Taxonomy" id="36811"/>
    <lineage>
        <taxon>Bacteria</taxon>
        <taxon>Bacillati</taxon>
        <taxon>Actinomycetota</taxon>
        <taxon>Actinomycetes</taxon>
        <taxon>Mycobacteriales</taxon>
        <taxon>Mycobacteriaceae</taxon>
        <taxon>Mycolicibacterium</taxon>
    </lineage>
</organism>
<feature type="domain" description="MDMPI C-terminal" evidence="1">
    <location>
        <begin position="207"/>
        <end position="297"/>
    </location>
</feature>
<dbReference type="Gene3D" id="1.20.120.450">
    <property type="entry name" value="dinb family like domain"/>
    <property type="match status" value="1"/>
</dbReference>
<evidence type="ECO:0000313" key="3">
    <source>
        <dbReference type="EMBL" id="PEG40660.1"/>
    </source>
</evidence>
<dbReference type="SUPFAM" id="SSF109854">
    <property type="entry name" value="DinB/YfiT-like putative metalloenzymes"/>
    <property type="match status" value="1"/>
</dbReference>
<dbReference type="Pfam" id="PF11716">
    <property type="entry name" value="MDMPI_N"/>
    <property type="match status" value="1"/>
</dbReference>
<protein>
    <recommendedName>
        <fullName evidence="5">Maleylpyruvate isomerase family mycothiol-dependent enzyme</fullName>
    </recommendedName>
</protein>
<dbReference type="GO" id="GO:0046872">
    <property type="term" value="F:metal ion binding"/>
    <property type="evidence" value="ECO:0007669"/>
    <property type="project" value="InterPro"/>
</dbReference>
<name>A0A2A7N9W7_MYCAG</name>
<sequence length="309" mass="33751">MSVGPRSFVRSGCPDRRLGVAAGGTVGPVNSPSRPVTRLDKSDVLPALFASWEAIDQVVADLPEEQWHRATALPGWDVHDVVAHVVGTESMLQGAGMPDVDIDVSTLKHVRNDIGMLNERWVRKLRGLSCAELLEKFRATTDARREALSAMPDAAWHEVTVTPAGPDSYGRFMRVRTFDCWMHEQDIRDALQRPCDDTGLEGAHARLAVDEMVASMGFVVGKLGKAPQGSRVRIELTGPLRRTINVAVGERAKVVEDFGGAEPTTTITLDGLLFTRLAGGRTSVDHDVISYDGDEAVGRRIVEQFNYVI</sequence>
<dbReference type="InterPro" id="IPR024344">
    <property type="entry name" value="MDMPI_metal-binding"/>
</dbReference>
<gene>
    <name evidence="3" type="ORF">CQY20_06945</name>
</gene>
<evidence type="ECO:0000259" key="2">
    <source>
        <dbReference type="Pfam" id="PF11716"/>
    </source>
</evidence>
<dbReference type="Pfam" id="PF07398">
    <property type="entry name" value="MDMPI_C"/>
    <property type="match status" value="1"/>
</dbReference>
<dbReference type="InterPro" id="IPR010872">
    <property type="entry name" value="MDMPI_C-term_domain"/>
</dbReference>
<dbReference type="Proteomes" id="UP000220914">
    <property type="component" value="Unassembled WGS sequence"/>
</dbReference>
<dbReference type="InterPro" id="IPR017517">
    <property type="entry name" value="Maleyloyr_isom"/>
</dbReference>
<dbReference type="AlphaFoldDB" id="A0A2A7N9W7"/>
<evidence type="ECO:0000313" key="4">
    <source>
        <dbReference type="Proteomes" id="UP000220914"/>
    </source>
</evidence>
<dbReference type="EMBL" id="PDCP01000009">
    <property type="protein sequence ID" value="PEG40660.1"/>
    <property type="molecule type" value="Genomic_DNA"/>
</dbReference>